<dbReference type="Proteomes" id="UP001460270">
    <property type="component" value="Unassembled WGS sequence"/>
</dbReference>
<sequence length="324" mass="35888">MNSKRNAHRTHEDGVRLMGANFTEVEWCTEQTANATDARERALGFIKTAITFPKSSLGADIEVPTLALIVPNLSSNSPSRLIGTNTLDILYEQYGLVVEPKEKHLLPYGDKVVLKTLAARKKHSVDSSLGEVRLHSKDCKIIEAKQTKVLERSVSCRVPETGKWVTVEAPTSSTNQAPAKRTVHSDLPVLETLHKCRILNRALQILSDPSHPGRDMFELLPSGRRYRSIRCRSARHAKSFFPQAVTSDGLATLPSKLHRCIPVILKNESNHSITLTPKTIIAEIHAIQSVQPANNKTVNPKPENKSELQFDFSNSPVSLSGNKE</sequence>
<protein>
    <submittedName>
        <fullName evidence="2">Uncharacterized protein</fullName>
    </submittedName>
</protein>
<proteinExistence type="predicted"/>
<feature type="region of interest" description="Disordered" evidence="1">
    <location>
        <begin position="293"/>
        <end position="324"/>
    </location>
</feature>
<evidence type="ECO:0000256" key="1">
    <source>
        <dbReference type="SAM" id="MobiDB-lite"/>
    </source>
</evidence>
<gene>
    <name evidence="2" type="ORF">WMY93_015186</name>
</gene>
<dbReference type="AlphaFoldDB" id="A0AAW0NX71"/>
<feature type="compositionally biased region" description="Polar residues" evidence="1">
    <location>
        <begin position="311"/>
        <end position="324"/>
    </location>
</feature>
<comment type="caution">
    <text evidence="2">The sequence shown here is derived from an EMBL/GenBank/DDBJ whole genome shotgun (WGS) entry which is preliminary data.</text>
</comment>
<accession>A0AAW0NX71</accession>
<keyword evidence="3" id="KW-1185">Reference proteome</keyword>
<organism evidence="2 3">
    <name type="scientific">Mugilogobius chulae</name>
    <name type="common">yellowstripe goby</name>
    <dbReference type="NCBI Taxonomy" id="88201"/>
    <lineage>
        <taxon>Eukaryota</taxon>
        <taxon>Metazoa</taxon>
        <taxon>Chordata</taxon>
        <taxon>Craniata</taxon>
        <taxon>Vertebrata</taxon>
        <taxon>Euteleostomi</taxon>
        <taxon>Actinopterygii</taxon>
        <taxon>Neopterygii</taxon>
        <taxon>Teleostei</taxon>
        <taxon>Neoteleostei</taxon>
        <taxon>Acanthomorphata</taxon>
        <taxon>Gobiaria</taxon>
        <taxon>Gobiiformes</taxon>
        <taxon>Gobioidei</taxon>
        <taxon>Gobiidae</taxon>
        <taxon>Gobionellinae</taxon>
        <taxon>Mugilogobius</taxon>
    </lineage>
</organism>
<name>A0AAW0NX71_9GOBI</name>
<evidence type="ECO:0000313" key="2">
    <source>
        <dbReference type="EMBL" id="KAK7910502.1"/>
    </source>
</evidence>
<reference evidence="3" key="1">
    <citation type="submission" date="2024-04" db="EMBL/GenBank/DDBJ databases">
        <title>Salinicola lusitanus LLJ914,a marine bacterium isolated from the Okinawa Trough.</title>
        <authorList>
            <person name="Li J."/>
        </authorList>
    </citation>
    <scope>NUCLEOTIDE SEQUENCE [LARGE SCALE GENOMIC DNA]</scope>
</reference>
<dbReference type="EMBL" id="JBBPFD010000010">
    <property type="protein sequence ID" value="KAK7910502.1"/>
    <property type="molecule type" value="Genomic_DNA"/>
</dbReference>
<evidence type="ECO:0000313" key="3">
    <source>
        <dbReference type="Proteomes" id="UP001460270"/>
    </source>
</evidence>